<sequence>MTFFRNMFYAKSNFLSANPESSLACPNCWGVQEYGGCYVELLPDQTKANINGDVLRKKTFVQQFVETYVTGIKLRKRS</sequence>
<proteinExistence type="predicted"/>
<keyword evidence="2" id="KW-1185">Reference proteome</keyword>
<evidence type="ECO:0000313" key="1">
    <source>
        <dbReference type="EMBL" id="SEQ90608.1"/>
    </source>
</evidence>
<reference evidence="2" key="1">
    <citation type="submission" date="2016-10" db="EMBL/GenBank/DDBJ databases">
        <authorList>
            <person name="Varghese N."/>
            <person name="Submissions S."/>
        </authorList>
    </citation>
    <scope>NUCLEOTIDE SEQUENCE [LARGE SCALE GENOMIC DNA]</scope>
    <source>
        <strain evidence="2">DSM 24740</strain>
    </source>
</reference>
<evidence type="ECO:0000313" key="2">
    <source>
        <dbReference type="Proteomes" id="UP000199021"/>
    </source>
</evidence>
<name>A0A1H9JUV8_9BACT</name>
<accession>A0A1H9JUV8</accession>
<dbReference type="STRING" id="478744.SAMN05444359_11882"/>
<dbReference type="AlphaFoldDB" id="A0A1H9JUV8"/>
<dbReference type="OrthoDB" id="982962at2"/>
<gene>
    <name evidence="1" type="ORF">SAMN05444359_11882</name>
</gene>
<dbReference type="InParanoid" id="A0A1H9JUV8"/>
<organism evidence="1 2">
    <name type="scientific">Neolewinella agarilytica</name>
    <dbReference type="NCBI Taxonomy" id="478744"/>
    <lineage>
        <taxon>Bacteria</taxon>
        <taxon>Pseudomonadati</taxon>
        <taxon>Bacteroidota</taxon>
        <taxon>Saprospiria</taxon>
        <taxon>Saprospirales</taxon>
        <taxon>Lewinellaceae</taxon>
        <taxon>Neolewinella</taxon>
    </lineage>
</organism>
<dbReference type="Proteomes" id="UP000199021">
    <property type="component" value="Unassembled WGS sequence"/>
</dbReference>
<protein>
    <submittedName>
        <fullName evidence="1">Uncharacterized protein</fullName>
    </submittedName>
</protein>
<dbReference type="EMBL" id="FOFB01000018">
    <property type="protein sequence ID" value="SEQ90608.1"/>
    <property type="molecule type" value="Genomic_DNA"/>
</dbReference>
<dbReference type="RefSeq" id="WP_090170351.1">
    <property type="nucleotide sequence ID" value="NZ_FOFB01000018.1"/>
</dbReference>